<evidence type="ECO:0000313" key="3">
    <source>
        <dbReference type="Proteomes" id="UP000800039"/>
    </source>
</evidence>
<protein>
    <recommendedName>
        <fullName evidence="4">DUF4238 domain-containing protein</fullName>
    </recommendedName>
</protein>
<dbReference type="GeneID" id="63845365"/>
<sequence>MASIKVPPTEYHHFVPQFILRNFSHKYYHSSRNSKTTSGSRKRNKKNQLHPGEPALHVIDLKHEIPQLSESPVKRTFGLMDMYQDITNTADHNFLEKEIGKLESRVSSLIADIRKASESGKSGFSMSRQQRDMLRKFLFIMKYRGPGFHRRFHGDESGQYKEDDADQFERYMQEQGYKSPVEVWSKSIKTILNLTMDLQGQWQETLLSSIYPDDAMWFIMHTEWYFMAFCTPSDPSSEFVLTENCYNVHEGPNSTALNPSTDEWEVTSWTSYHEFSPISPKLILILRSVLLPNEEEDASESIREWRRQIYETSRNSHANPATAISSLEDLPIRKPRNSYSQRSSQGIEFLPGEDGSRRSHHRFTFPFFKLDTNQIKRINCIFLDNAHLTSEIVFNSASSLRESLQYYLELPADQGYKLVHRQKNDARLVYIKKLETIINTLGSTVSLVYKQALCVDDMEKLKASTLKQLQEDMLKHLPEQPTEFMQLYNTLGGTHDTFFTDMEQAGKMRFLRIKIDVCTQGFREAIREKVRENLRDIFCQLPARRLWLYLKSLRVMSLGSPGSPDEIMSNESMDGPEDVIVKASQVVRPECLGLLLHFTVMQDIQHRKNPGLGPSSNFEFDETGLQRLRMITNLTFAPVGSIRDCGIRCIQDAAIAQTNMLRFTGMYKEYMNPIWSVDENIEVLTRSFLRDDMRSILAGQLPEGTLEELSDVLFNVVYPAYTDIQKE</sequence>
<evidence type="ECO:0008006" key="4">
    <source>
        <dbReference type="Google" id="ProtNLM"/>
    </source>
</evidence>
<evidence type="ECO:0000313" key="2">
    <source>
        <dbReference type="EMBL" id="KAF1847287.1"/>
    </source>
</evidence>
<proteinExistence type="predicted"/>
<organism evidence="2 3">
    <name type="scientific">Cucurbitaria berberidis CBS 394.84</name>
    <dbReference type="NCBI Taxonomy" id="1168544"/>
    <lineage>
        <taxon>Eukaryota</taxon>
        <taxon>Fungi</taxon>
        <taxon>Dikarya</taxon>
        <taxon>Ascomycota</taxon>
        <taxon>Pezizomycotina</taxon>
        <taxon>Dothideomycetes</taxon>
        <taxon>Pleosporomycetidae</taxon>
        <taxon>Pleosporales</taxon>
        <taxon>Pleosporineae</taxon>
        <taxon>Cucurbitariaceae</taxon>
        <taxon>Cucurbitaria</taxon>
    </lineage>
</organism>
<reference evidence="2" key="1">
    <citation type="submission" date="2020-01" db="EMBL/GenBank/DDBJ databases">
        <authorList>
            <consortium name="DOE Joint Genome Institute"/>
            <person name="Haridas S."/>
            <person name="Albert R."/>
            <person name="Binder M."/>
            <person name="Bloem J."/>
            <person name="Labutti K."/>
            <person name="Salamov A."/>
            <person name="Andreopoulos B."/>
            <person name="Baker S.E."/>
            <person name="Barry K."/>
            <person name="Bills G."/>
            <person name="Bluhm B.H."/>
            <person name="Cannon C."/>
            <person name="Castanera R."/>
            <person name="Culley D.E."/>
            <person name="Daum C."/>
            <person name="Ezra D."/>
            <person name="Gonzalez J.B."/>
            <person name="Henrissat B."/>
            <person name="Kuo A."/>
            <person name="Liang C."/>
            <person name="Lipzen A."/>
            <person name="Lutzoni F."/>
            <person name="Magnuson J."/>
            <person name="Mondo S."/>
            <person name="Nolan M."/>
            <person name="Ohm R."/>
            <person name="Pangilinan J."/>
            <person name="Park H.-J."/>
            <person name="Ramirez L."/>
            <person name="Alfaro M."/>
            <person name="Sun H."/>
            <person name="Tritt A."/>
            <person name="Yoshinaga Y."/>
            <person name="Zwiers L.-H."/>
            <person name="Turgeon B.G."/>
            <person name="Goodwin S.B."/>
            <person name="Spatafora J.W."/>
            <person name="Crous P.W."/>
            <person name="Grigoriev I.V."/>
        </authorList>
    </citation>
    <scope>NUCLEOTIDE SEQUENCE</scope>
    <source>
        <strain evidence="2">CBS 394.84</strain>
    </source>
</reference>
<keyword evidence="3" id="KW-1185">Reference proteome</keyword>
<dbReference type="InterPro" id="IPR025332">
    <property type="entry name" value="DUF4238"/>
</dbReference>
<evidence type="ECO:0000256" key="1">
    <source>
        <dbReference type="SAM" id="MobiDB-lite"/>
    </source>
</evidence>
<name>A0A9P4GL81_9PLEO</name>
<dbReference type="AlphaFoldDB" id="A0A9P4GL81"/>
<dbReference type="Proteomes" id="UP000800039">
    <property type="component" value="Unassembled WGS sequence"/>
</dbReference>
<feature type="region of interest" description="Disordered" evidence="1">
    <location>
        <begin position="30"/>
        <end position="52"/>
    </location>
</feature>
<dbReference type="Pfam" id="PF14022">
    <property type="entry name" value="DUF4238"/>
    <property type="match status" value="1"/>
</dbReference>
<comment type="caution">
    <text evidence="2">The sequence shown here is derived from an EMBL/GenBank/DDBJ whole genome shotgun (WGS) entry which is preliminary data.</text>
</comment>
<dbReference type="RefSeq" id="XP_040789850.1">
    <property type="nucleotide sequence ID" value="XM_040928112.1"/>
</dbReference>
<dbReference type="OrthoDB" id="5340163at2759"/>
<gene>
    <name evidence="2" type="ORF">K460DRAFT_276406</name>
</gene>
<accession>A0A9P4GL81</accession>
<dbReference type="EMBL" id="ML976615">
    <property type="protein sequence ID" value="KAF1847287.1"/>
    <property type="molecule type" value="Genomic_DNA"/>
</dbReference>
<feature type="compositionally biased region" description="Polar residues" evidence="1">
    <location>
        <begin position="30"/>
        <end position="39"/>
    </location>
</feature>